<dbReference type="GO" id="GO:0016787">
    <property type="term" value="F:hydrolase activity"/>
    <property type="evidence" value="ECO:0007669"/>
    <property type="project" value="UniProtKB-KW"/>
</dbReference>
<organism evidence="3 4">
    <name type="scientific">Futiania mangrovi</name>
    <dbReference type="NCBI Taxonomy" id="2959716"/>
    <lineage>
        <taxon>Bacteria</taxon>
        <taxon>Pseudomonadati</taxon>
        <taxon>Pseudomonadota</taxon>
        <taxon>Alphaproteobacteria</taxon>
        <taxon>Futianiales</taxon>
        <taxon>Futianiaceae</taxon>
        <taxon>Futiania</taxon>
    </lineage>
</organism>
<evidence type="ECO:0000256" key="1">
    <source>
        <dbReference type="ARBA" id="ARBA00022801"/>
    </source>
</evidence>
<evidence type="ECO:0000259" key="2">
    <source>
        <dbReference type="Pfam" id="PF20434"/>
    </source>
</evidence>
<dbReference type="Proteomes" id="UP001055804">
    <property type="component" value="Unassembled WGS sequence"/>
</dbReference>
<dbReference type="PANTHER" id="PTHR48081:SF33">
    <property type="entry name" value="KYNURENINE FORMAMIDASE"/>
    <property type="match status" value="1"/>
</dbReference>
<sequence length="290" mass="31169">MGQAVYRGYDREVLDREYNLRAKAGDRLPGYFGDYATRSILVRAGRPHRLNLSYGPGGANTLDVFPPDGTGPAPIHVFIHGGYWKSLDAKDFSFVAGAFAPKGVLTVVVDYTLVPHATIAEQAEECRWALEWVWRNAREIGGDPGRIHLSGHSAGAHLVSMLLATDWAARGLPADLVRSAMGISGVYDLEPIRHAFVNDDLRLTAGDAEALSAPGLAPCVACPFHISVGAEEGAEMLRQSADLAKAWQGRGPDIRSEVLDGHDHFSIVLELSTPEGRLARTAHALMGLGG</sequence>
<dbReference type="EMBL" id="JAMZFT010000003">
    <property type="protein sequence ID" value="MCP1337522.1"/>
    <property type="molecule type" value="Genomic_DNA"/>
</dbReference>
<dbReference type="Gene3D" id="3.40.50.1820">
    <property type="entry name" value="alpha/beta hydrolase"/>
    <property type="match status" value="1"/>
</dbReference>
<keyword evidence="1 3" id="KW-0378">Hydrolase</keyword>
<dbReference type="InterPro" id="IPR029058">
    <property type="entry name" value="AB_hydrolase_fold"/>
</dbReference>
<name>A0A9J6PN80_9PROT</name>
<protein>
    <submittedName>
        <fullName evidence="3">Alpha/beta hydrolase</fullName>
    </submittedName>
</protein>
<dbReference type="InterPro" id="IPR049492">
    <property type="entry name" value="BD-FAE-like_dom"/>
</dbReference>
<dbReference type="RefSeq" id="WP_269333487.1">
    <property type="nucleotide sequence ID" value="NZ_JAMZFT010000003.1"/>
</dbReference>
<dbReference type="InterPro" id="IPR050300">
    <property type="entry name" value="GDXG_lipolytic_enzyme"/>
</dbReference>
<dbReference type="Pfam" id="PF20434">
    <property type="entry name" value="BD-FAE"/>
    <property type="match status" value="1"/>
</dbReference>
<dbReference type="SUPFAM" id="SSF53474">
    <property type="entry name" value="alpha/beta-Hydrolases"/>
    <property type="match status" value="1"/>
</dbReference>
<comment type="caution">
    <text evidence="3">The sequence shown here is derived from an EMBL/GenBank/DDBJ whole genome shotgun (WGS) entry which is preliminary data.</text>
</comment>
<feature type="domain" description="BD-FAE-like" evidence="2">
    <location>
        <begin position="63"/>
        <end position="162"/>
    </location>
</feature>
<proteinExistence type="predicted"/>
<accession>A0A9J6PN80</accession>
<keyword evidence="4" id="KW-1185">Reference proteome</keyword>
<evidence type="ECO:0000313" key="4">
    <source>
        <dbReference type="Proteomes" id="UP001055804"/>
    </source>
</evidence>
<reference evidence="3" key="1">
    <citation type="submission" date="2022-06" db="EMBL/GenBank/DDBJ databases">
        <title>Isolation and Genomics of Futiania mangrovii gen. nov., sp. nov., a Rare and Metabolically-versatile member in the Class Alphaproteobacteria.</title>
        <authorList>
            <person name="Liu L."/>
            <person name="Huang W.-C."/>
            <person name="Pan J."/>
            <person name="Li J."/>
            <person name="Huang Y."/>
            <person name="Du H."/>
            <person name="Liu Y."/>
            <person name="Li M."/>
        </authorList>
    </citation>
    <scope>NUCLEOTIDE SEQUENCE</scope>
    <source>
        <strain evidence="3">FT118</strain>
    </source>
</reference>
<dbReference type="PANTHER" id="PTHR48081">
    <property type="entry name" value="AB HYDROLASE SUPERFAMILY PROTEIN C4A8.06C"/>
    <property type="match status" value="1"/>
</dbReference>
<dbReference type="AlphaFoldDB" id="A0A9J6PN80"/>
<gene>
    <name evidence="3" type="ORF">NJQ99_13950</name>
</gene>
<evidence type="ECO:0000313" key="3">
    <source>
        <dbReference type="EMBL" id="MCP1337522.1"/>
    </source>
</evidence>